<keyword evidence="4" id="KW-1185">Reference proteome</keyword>
<dbReference type="InterPro" id="IPR006910">
    <property type="entry name" value="Rad21_Rec8_N"/>
</dbReference>
<feature type="domain" description="Rad21/Rec8-like protein N-terminal" evidence="2">
    <location>
        <begin position="2"/>
        <end position="75"/>
    </location>
</feature>
<feature type="region of interest" description="Disordered" evidence="1">
    <location>
        <begin position="247"/>
        <end position="279"/>
    </location>
</feature>
<reference evidence="3 4" key="1">
    <citation type="journal article" date="2018" name="G3 (Bethesda)">
        <title>Phylogenetic and Phylogenomic Definition of Rhizopus Species.</title>
        <authorList>
            <person name="Gryganskyi A.P."/>
            <person name="Golan J."/>
            <person name="Dolatabadi S."/>
            <person name="Mondo S."/>
            <person name="Robb S."/>
            <person name="Idnurm A."/>
            <person name="Muszewska A."/>
            <person name="Steczkiewicz K."/>
            <person name="Masonjones S."/>
            <person name="Liao H.L."/>
            <person name="Gajdeczka M.T."/>
            <person name="Anike F."/>
            <person name="Vuek A."/>
            <person name="Anishchenko I.M."/>
            <person name="Voigt K."/>
            <person name="de Hoog G.S."/>
            <person name="Smith M.E."/>
            <person name="Heitman J."/>
            <person name="Vilgalys R."/>
            <person name="Stajich J.E."/>
        </authorList>
    </citation>
    <scope>NUCLEOTIDE SEQUENCE [LARGE SCALE GENOMIC DNA]</scope>
    <source>
        <strain evidence="3 4">LSU 92-RS-03</strain>
    </source>
</reference>
<evidence type="ECO:0000313" key="3">
    <source>
        <dbReference type="EMBL" id="RCI02974.1"/>
    </source>
</evidence>
<dbReference type="Proteomes" id="UP000253551">
    <property type="component" value="Unassembled WGS sequence"/>
</dbReference>
<dbReference type="EMBL" id="PJQM01001193">
    <property type="protein sequence ID" value="RCI02974.1"/>
    <property type="molecule type" value="Genomic_DNA"/>
</dbReference>
<comment type="caution">
    <text evidence="3">The sequence shown here is derived from an EMBL/GenBank/DDBJ whole genome shotgun (WGS) entry which is preliminary data.</text>
</comment>
<name>A0A367KL57_RHIST</name>
<evidence type="ECO:0000256" key="1">
    <source>
        <dbReference type="SAM" id="MobiDB-lite"/>
    </source>
</evidence>
<dbReference type="Pfam" id="PF04825">
    <property type="entry name" value="Rad21_Rec8_N"/>
    <property type="match status" value="1"/>
</dbReference>
<protein>
    <recommendedName>
        <fullName evidence="2">Rad21/Rec8-like protein N-terminal domain-containing protein</fullName>
    </recommendedName>
</protein>
<dbReference type="AlphaFoldDB" id="A0A367KL57"/>
<evidence type="ECO:0000259" key="2">
    <source>
        <dbReference type="Pfam" id="PF04825"/>
    </source>
</evidence>
<gene>
    <name evidence="3" type="ORF">CU098_012273</name>
</gene>
<dbReference type="STRING" id="4846.A0A367KL57"/>
<proteinExistence type="predicted"/>
<organism evidence="3 4">
    <name type="scientific">Rhizopus stolonifer</name>
    <name type="common">Rhizopus nigricans</name>
    <dbReference type="NCBI Taxonomy" id="4846"/>
    <lineage>
        <taxon>Eukaryota</taxon>
        <taxon>Fungi</taxon>
        <taxon>Fungi incertae sedis</taxon>
        <taxon>Mucoromycota</taxon>
        <taxon>Mucoromycotina</taxon>
        <taxon>Mucoromycetes</taxon>
        <taxon>Mucorales</taxon>
        <taxon>Mucorineae</taxon>
        <taxon>Rhizopodaceae</taxon>
        <taxon>Rhizopus</taxon>
    </lineage>
</organism>
<evidence type="ECO:0000313" key="4">
    <source>
        <dbReference type="Proteomes" id="UP000253551"/>
    </source>
</evidence>
<feature type="non-terminal residue" evidence="3">
    <location>
        <position position="334"/>
    </location>
</feature>
<accession>A0A367KL57</accession>
<dbReference type="OrthoDB" id="2287340at2759"/>
<sequence>MLKKNIIVSFNVPKLCQLVSNEQCIISLGAKACLLYGASTIMRQQSNILYEDTVQLCKKLKTGLTRPEVKPDINLEKLFASESAITLLEERDDLLVFKSSINAPSFSDLFDGHNAYSSQQDHNLHQFETDLSPLLRLSSMHIDESNSGLFQMLRDSTIEQPVMFPLQAMINLRDEMVDFGFDMDDHDPMQVIYNHDEGQDFTEALEENNENNKQGFRLSTEAYDTIFDLPHASRDPLLTKSVTAHSPLNKATLSPHHSSHSPATSGRNRNPSVSSPPPLIREEDEESIASMNTELYASLVPEDHPDRIFVSPISPTLHRPRAVKRMMLSRAQDT</sequence>